<evidence type="ECO:0000313" key="3">
    <source>
        <dbReference type="EMBL" id="KRX18461.1"/>
    </source>
</evidence>
<dbReference type="GO" id="GO:0003676">
    <property type="term" value="F:nucleic acid binding"/>
    <property type="evidence" value="ECO:0007669"/>
    <property type="project" value="InterPro"/>
</dbReference>
<accession>A0A0V0RVD3</accession>
<dbReference type="InterPro" id="IPR012337">
    <property type="entry name" value="RNaseH-like_sf"/>
</dbReference>
<dbReference type="Proteomes" id="UP000054630">
    <property type="component" value="Unassembled WGS sequence"/>
</dbReference>
<dbReference type="Gene3D" id="1.10.340.70">
    <property type="match status" value="1"/>
</dbReference>
<evidence type="ECO:0000313" key="4">
    <source>
        <dbReference type="Proteomes" id="UP000054630"/>
    </source>
</evidence>
<feature type="region of interest" description="Disordered" evidence="1">
    <location>
        <begin position="1"/>
        <end position="29"/>
    </location>
</feature>
<dbReference type="PANTHER" id="PTHR47331:SF1">
    <property type="entry name" value="GAG-LIKE PROTEIN"/>
    <property type="match status" value="1"/>
</dbReference>
<name>A0A0V0RVD3_9BILA</name>
<proteinExistence type="predicted"/>
<evidence type="ECO:0000259" key="2">
    <source>
        <dbReference type="PROSITE" id="PS50994"/>
    </source>
</evidence>
<sequence length="416" mass="47898">MPSGKRETERKGNAPVNTGPSPNSDGRTNNLVEEADEHARGSGPRCHLRQLHGGCEFTLATLRQRYWILKGRREVKKVIHACPSCKRIESRPFVAKMAPLPSDRTRVTRPFENTGLDIAGPFFTRQGKKVNKNYICLFTCMTTRAVPLEVVSEMTARRLLQALRRFIARSGKPCVLQSDNFKSFKQLGKDLRQLSSTEMIDNIARELTSHRIQWNFITERAPWMGGYWERLIRSMKISLKKVLQNSMLDDEEFRTIISEVEARMNSRLLTYNADNPNNPEVLTPYHFLTGTHYTDIPEVTKDEDKWVPKIQSTSHLMKNWNLRQRLIAQWWKRWKAEYVTNLNVRQKWYNSGNAPNIGDIVLVGENNVPRRNWKLGKIVQLYPGQDGIVRTVKVQLAGGTVNRPISKLHLIEPANV</sequence>
<dbReference type="PROSITE" id="PS50994">
    <property type="entry name" value="INTEGRASE"/>
    <property type="match status" value="1"/>
</dbReference>
<reference evidence="3 4" key="1">
    <citation type="submission" date="2015-01" db="EMBL/GenBank/DDBJ databases">
        <title>Evolution of Trichinella species and genotypes.</title>
        <authorList>
            <person name="Korhonen P.K."/>
            <person name="Edoardo P."/>
            <person name="Giuseppe L.R."/>
            <person name="Gasser R.B."/>
        </authorList>
    </citation>
    <scope>NUCLEOTIDE SEQUENCE [LARGE SCALE GENOMIC DNA]</scope>
    <source>
        <strain evidence="3">ISS37</strain>
    </source>
</reference>
<evidence type="ECO:0000256" key="1">
    <source>
        <dbReference type="SAM" id="MobiDB-lite"/>
    </source>
</evidence>
<dbReference type="InterPro" id="IPR040676">
    <property type="entry name" value="DUF5641"/>
</dbReference>
<dbReference type="InterPro" id="IPR001584">
    <property type="entry name" value="Integrase_cat-core"/>
</dbReference>
<dbReference type="GO" id="GO:0015074">
    <property type="term" value="P:DNA integration"/>
    <property type="evidence" value="ECO:0007669"/>
    <property type="project" value="InterPro"/>
</dbReference>
<gene>
    <name evidence="3" type="ORF">T07_9506</name>
</gene>
<feature type="domain" description="Integrase catalytic" evidence="2">
    <location>
        <begin position="106"/>
        <end position="292"/>
    </location>
</feature>
<dbReference type="OrthoDB" id="5873400at2759"/>
<keyword evidence="4" id="KW-1185">Reference proteome</keyword>
<dbReference type="AlphaFoldDB" id="A0A0V0RVD3"/>
<dbReference type="EMBL" id="JYDL01000072">
    <property type="protein sequence ID" value="KRX18461.1"/>
    <property type="molecule type" value="Genomic_DNA"/>
</dbReference>
<dbReference type="Gene3D" id="3.30.420.10">
    <property type="entry name" value="Ribonuclease H-like superfamily/Ribonuclease H"/>
    <property type="match status" value="1"/>
</dbReference>
<dbReference type="InterPro" id="IPR041588">
    <property type="entry name" value="Integrase_H2C2"/>
</dbReference>
<feature type="compositionally biased region" description="Polar residues" evidence="1">
    <location>
        <begin position="15"/>
        <end position="29"/>
    </location>
</feature>
<organism evidence="3 4">
    <name type="scientific">Trichinella nelsoni</name>
    <dbReference type="NCBI Taxonomy" id="6336"/>
    <lineage>
        <taxon>Eukaryota</taxon>
        <taxon>Metazoa</taxon>
        <taxon>Ecdysozoa</taxon>
        <taxon>Nematoda</taxon>
        <taxon>Enoplea</taxon>
        <taxon>Dorylaimia</taxon>
        <taxon>Trichinellida</taxon>
        <taxon>Trichinellidae</taxon>
        <taxon>Trichinella</taxon>
    </lineage>
</organism>
<feature type="compositionally biased region" description="Basic and acidic residues" evidence="1">
    <location>
        <begin position="1"/>
        <end position="12"/>
    </location>
</feature>
<dbReference type="SUPFAM" id="SSF53098">
    <property type="entry name" value="Ribonuclease H-like"/>
    <property type="match status" value="1"/>
</dbReference>
<dbReference type="PANTHER" id="PTHR47331">
    <property type="entry name" value="PHD-TYPE DOMAIN-CONTAINING PROTEIN"/>
    <property type="match status" value="1"/>
</dbReference>
<dbReference type="Pfam" id="PF18701">
    <property type="entry name" value="DUF5641"/>
    <property type="match status" value="1"/>
</dbReference>
<dbReference type="Pfam" id="PF17921">
    <property type="entry name" value="Integrase_H2C2"/>
    <property type="match status" value="1"/>
</dbReference>
<dbReference type="InterPro" id="IPR036397">
    <property type="entry name" value="RNaseH_sf"/>
</dbReference>
<protein>
    <recommendedName>
        <fullName evidence="2">Integrase catalytic domain-containing protein</fullName>
    </recommendedName>
</protein>
<comment type="caution">
    <text evidence="3">The sequence shown here is derived from an EMBL/GenBank/DDBJ whole genome shotgun (WGS) entry which is preliminary data.</text>
</comment>